<gene>
    <name evidence="2" type="ORF">FSP39_001151</name>
</gene>
<dbReference type="Proteomes" id="UP001186944">
    <property type="component" value="Unassembled WGS sequence"/>
</dbReference>
<dbReference type="PROSITE" id="PS52001">
    <property type="entry name" value="AD"/>
    <property type="match status" value="1"/>
</dbReference>
<dbReference type="Pfam" id="PF09793">
    <property type="entry name" value="AD"/>
    <property type="match status" value="1"/>
</dbReference>
<keyword evidence="3" id="KW-1185">Reference proteome</keyword>
<dbReference type="InterPro" id="IPR047574">
    <property type="entry name" value="AD"/>
</dbReference>
<dbReference type="EMBL" id="VSWD01000001">
    <property type="protein sequence ID" value="KAK3108098.1"/>
    <property type="molecule type" value="Genomic_DNA"/>
</dbReference>
<organism evidence="2 3">
    <name type="scientific">Pinctada imbricata</name>
    <name type="common">Atlantic pearl-oyster</name>
    <name type="synonym">Pinctada martensii</name>
    <dbReference type="NCBI Taxonomy" id="66713"/>
    <lineage>
        <taxon>Eukaryota</taxon>
        <taxon>Metazoa</taxon>
        <taxon>Spiralia</taxon>
        <taxon>Lophotrochozoa</taxon>
        <taxon>Mollusca</taxon>
        <taxon>Bivalvia</taxon>
        <taxon>Autobranchia</taxon>
        <taxon>Pteriomorphia</taxon>
        <taxon>Pterioida</taxon>
        <taxon>Pterioidea</taxon>
        <taxon>Pteriidae</taxon>
        <taxon>Pinctada</taxon>
    </lineage>
</organism>
<dbReference type="InterPro" id="IPR039683">
    <property type="entry name" value="Lsm12-like"/>
</dbReference>
<reference evidence="2" key="1">
    <citation type="submission" date="2019-08" db="EMBL/GenBank/DDBJ databases">
        <title>The improved chromosome-level genome for the pearl oyster Pinctada fucata martensii using PacBio sequencing and Hi-C.</title>
        <authorList>
            <person name="Zheng Z."/>
        </authorList>
    </citation>
    <scope>NUCLEOTIDE SEQUENCE</scope>
    <source>
        <strain evidence="2">ZZ-2019</strain>
        <tissue evidence="2">Adductor muscle</tissue>
    </source>
</reference>
<dbReference type="AlphaFoldDB" id="A0AA89CAG7"/>
<evidence type="ECO:0000313" key="2">
    <source>
        <dbReference type="EMBL" id="KAK3108098.1"/>
    </source>
</evidence>
<protein>
    <recommendedName>
        <fullName evidence="1">AD domain-containing protein</fullName>
    </recommendedName>
</protein>
<evidence type="ECO:0000259" key="1">
    <source>
        <dbReference type="PROSITE" id="PS52001"/>
    </source>
</evidence>
<dbReference type="Pfam" id="PF21166">
    <property type="entry name" value="LSM12_LSM"/>
    <property type="match status" value="1"/>
</dbReference>
<sequence>MKITMAQEGEFFSIGSSVACTTCYNQKLQGEVVAFDEGTKMLAIKSPAQSGKHNMFDIRMVNLSYVSNIKVLRECNDPPPSLSTLNLAKINTRLRQNLEEKRQKASHVGVGVTPEGQRVFNSIVKTLSEVKWDGKNIIVMDEVTICPPYGVEDCKTKREGSQALSHVRKIVSSISLQKQEFDFFLSGLFVACLANVRVVFHRFRLSE</sequence>
<dbReference type="InterPro" id="IPR048478">
    <property type="entry name" value="LSM12_LSM"/>
</dbReference>
<name>A0AA89CAG7_PINIB</name>
<dbReference type="CDD" id="cd01735">
    <property type="entry name" value="LSm12_N"/>
    <property type="match status" value="1"/>
</dbReference>
<feature type="domain" description="AD" evidence="1">
    <location>
        <begin position="83"/>
        <end position="179"/>
    </location>
</feature>
<evidence type="ECO:0000313" key="3">
    <source>
        <dbReference type="Proteomes" id="UP001186944"/>
    </source>
</evidence>
<dbReference type="PANTHER" id="PTHR13542">
    <property type="entry name" value="LSM12 HOMOLOG"/>
    <property type="match status" value="1"/>
</dbReference>
<proteinExistence type="predicted"/>
<dbReference type="InterPro" id="IPR019181">
    <property type="entry name" value="LSM12_ABD"/>
</dbReference>
<comment type="caution">
    <text evidence="2">The sequence shown here is derived from an EMBL/GenBank/DDBJ whole genome shotgun (WGS) entry which is preliminary data.</text>
</comment>
<accession>A0AA89CAG7</accession>
<dbReference type="SMART" id="SM00995">
    <property type="entry name" value="AD"/>
    <property type="match status" value="1"/>
</dbReference>